<name>A0A1I4HU14_9PROT</name>
<gene>
    <name evidence="2" type="ORF">SAMN05216302_11021</name>
</gene>
<evidence type="ECO:0000313" key="3">
    <source>
        <dbReference type="Proteomes" id="UP000199533"/>
    </source>
</evidence>
<dbReference type="RefSeq" id="WP_090703947.1">
    <property type="nucleotide sequence ID" value="NZ_FOSP01000102.1"/>
</dbReference>
<protein>
    <recommendedName>
        <fullName evidence="4">DUF2946 domain-containing protein</fullName>
    </recommendedName>
</protein>
<dbReference type="EMBL" id="FOSP01000102">
    <property type="protein sequence ID" value="SFL45121.1"/>
    <property type="molecule type" value="Genomic_DNA"/>
</dbReference>
<organism evidence="2 3">
    <name type="scientific">Nitrosomonas aestuarii</name>
    <dbReference type="NCBI Taxonomy" id="52441"/>
    <lineage>
        <taxon>Bacteria</taxon>
        <taxon>Pseudomonadati</taxon>
        <taxon>Pseudomonadota</taxon>
        <taxon>Betaproteobacteria</taxon>
        <taxon>Nitrosomonadales</taxon>
        <taxon>Nitrosomonadaceae</taxon>
        <taxon>Nitrosomonas</taxon>
    </lineage>
</organism>
<feature type="signal peptide" evidence="1">
    <location>
        <begin position="1"/>
        <end position="27"/>
    </location>
</feature>
<keyword evidence="3" id="KW-1185">Reference proteome</keyword>
<proteinExistence type="predicted"/>
<dbReference type="Proteomes" id="UP000199533">
    <property type="component" value="Unassembled WGS sequence"/>
</dbReference>
<accession>A0A1I4HU14</accession>
<keyword evidence="1" id="KW-0732">Signal</keyword>
<evidence type="ECO:0008006" key="4">
    <source>
        <dbReference type="Google" id="ProtNLM"/>
    </source>
</evidence>
<feature type="chain" id="PRO_5011664729" description="DUF2946 domain-containing protein" evidence="1">
    <location>
        <begin position="28"/>
        <end position="125"/>
    </location>
</feature>
<evidence type="ECO:0000256" key="1">
    <source>
        <dbReference type="SAM" id="SignalP"/>
    </source>
</evidence>
<dbReference type="AlphaFoldDB" id="A0A1I4HU14"/>
<reference evidence="3" key="1">
    <citation type="submission" date="2016-10" db="EMBL/GenBank/DDBJ databases">
        <authorList>
            <person name="Varghese N."/>
            <person name="Submissions S."/>
        </authorList>
    </citation>
    <scope>NUCLEOTIDE SEQUENCE [LARGE SCALE GENOMIC DNA]</scope>
    <source>
        <strain evidence="3">Nm69</strain>
    </source>
</reference>
<evidence type="ECO:0000313" key="2">
    <source>
        <dbReference type="EMBL" id="SFL45121.1"/>
    </source>
</evidence>
<sequence>MNQMKRIARRLFLVLIMLWLPLQGAFAGVVPPCAHEEDTNNKFNFVDIPIVDERLHTNHNEQPMSSNMASSQECEVNALCHISCSTFIALAFSNEIPTNNISYNIAIIAKPVSFIPEQLQRPPLV</sequence>